<feature type="domain" description="YCII-related" evidence="2">
    <location>
        <begin position="15"/>
        <end position="113"/>
    </location>
</feature>
<comment type="similarity">
    <text evidence="1">Belongs to the YciI family.</text>
</comment>
<organism evidence="3 4">
    <name type="scientific">Conexibacter arvalis</name>
    <dbReference type="NCBI Taxonomy" id="912552"/>
    <lineage>
        <taxon>Bacteria</taxon>
        <taxon>Bacillati</taxon>
        <taxon>Actinomycetota</taxon>
        <taxon>Thermoleophilia</taxon>
        <taxon>Solirubrobacterales</taxon>
        <taxon>Conexibacteraceae</taxon>
        <taxon>Conexibacter</taxon>
    </lineage>
</organism>
<protein>
    <recommendedName>
        <fullName evidence="2">YCII-related domain-containing protein</fullName>
    </recommendedName>
</protein>
<dbReference type="EMBL" id="JACHNU010000001">
    <property type="protein sequence ID" value="MBB4660725.1"/>
    <property type="molecule type" value="Genomic_DNA"/>
</dbReference>
<evidence type="ECO:0000313" key="4">
    <source>
        <dbReference type="Proteomes" id="UP000585272"/>
    </source>
</evidence>
<dbReference type="AlphaFoldDB" id="A0A840I8S9"/>
<comment type="caution">
    <text evidence="3">The sequence shown here is derived from an EMBL/GenBank/DDBJ whole genome shotgun (WGS) entry which is preliminary data.</text>
</comment>
<dbReference type="PANTHER" id="PTHR35174:SF4">
    <property type="entry name" value="BLL7163 PROTEIN"/>
    <property type="match status" value="1"/>
</dbReference>
<dbReference type="Gene3D" id="3.30.70.1060">
    <property type="entry name" value="Dimeric alpha+beta barrel"/>
    <property type="match status" value="1"/>
</dbReference>
<dbReference type="SUPFAM" id="SSF54909">
    <property type="entry name" value="Dimeric alpha+beta barrel"/>
    <property type="match status" value="1"/>
</dbReference>
<dbReference type="PANTHER" id="PTHR35174">
    <property type="entry name" value="BLL7171 PROTEIN-RELATED"/>
    <property type="match status" value="1"/>
</dbReference>
<proteinExistence type="inferred from homology"/>
<dbReference type="Pfam" id="PF03795">
    <property type="entry name" value="YCII"/>
    <property type="match status" value="1"/>
</dbReference>
<reference evidence="3 4" key="1">
    <citation type="submission" date="2020-08" db="EMBL/GenBank/DDBJ databases">
        <title>Genomic Encyclopedia of Archaeal and Bacterial Type Strains, Phase II (KMG-II): from individual species to whole genera.</title>
        <authorList>
            <person name="Goeker M."/>
        </authorList>
    </citation>
    <scope>NUCLEOTIDE SEQUENCE [LARGE SCALE GENOMIC DNA]</scope>
    <source>
        <strain evidence="3 4">DSM 23288</strain>
    </source>
</reference>
<evidence type="ECO:0000313" key="3">
    <source>
        <dbReference type="EMBL" id="MBB4660725.1"/>
    </source>
</evidence>
<accession>A0A840I8S9</accession>
<keyword evidence="4" id="KW-1185">Reference proteome</keyword>
<evidence type="ECO:0000259" key="2">
    <source>
        <dbReference type="Pfam" id="PF03795"/>
    </source>
</evidence>
<evidence type="ECO:0000256" key="1">
    <source>
        <dbReference type="ARBA" id="ARBA00007689"/>
    </source>
</evidence>
<dbReference type="RefSeq" id="WP_183338292.1">
    <property type="nucleotide sequence ID" value="NZ_JACHNU010000001.1"/>
</dbReference>
<dbReference type="InterPro" id="IPR005545">
    <property type="entry name" value="YCII"/>
</dbReference>
<gene>
    <name evidence="3" type="ORF">BDZ31_000298</name>
</gene>
<dbReference type="InterPro" id="IPR011008">
    <property type="entry name" value="Dimeric_a/b-barrel"/>
</dbReference>
<name>A0A840I8S9_9ACTN</name>
<dbReference type="Proteomes" id="UP000585272">
    <property type="component" value="Unassembled WGS sequence"/>
</dbReference>
<sequence>MPRFMMFMQPNVSDDRWEPTPAEVTEMMTYNEELTRAGVLLALDGLHPLSDGARVRFGGGRATTLDGPFAEAKEVVGGYWIIQAGSLEEATEWARRCPARDGDQIEVRRIQEMSDFPEDVQAVAHLSSEPPEQTVAGS</sequence>